<dbReference type="Pfam" id="PF00691">
    <property type="entry name" value="OmpA"/>
    <property type="match status" value="1"/>
</dbReference>
<dbReference type="PANTHER" id="PTHR30329:SF21">
    <property type="entry name" value="LIPOPROTEIN YIAD-RELATED"/>
    <property type="match status" value="1"/>
</dbReference>
<dbReference type="GO" id="GO:0009279">
    <property type="term" value="C:cell outer membrane"/>
    <property type="evidence" value="ECO:0007669"/>
    <property type="project" value="UniProtKB-SubCell"/>
</dbReference>
<evidence type="ECO:0000313" key="9">
    <source>
        <dbReference type="Proteomes" id="UP000431264"/>
    </source>
</evidence>
<dbReference type="RefSeq" id="WP_140998608.1">
    <property type="nucleotide sequence ID" value="NZ_VDCZ01000010.1"/>
</dbReference>
<dbReference type="AlphaFoldDB" id="A0A6I4ITI1"/>
<dbReference type="InterPro" id="IPR006664">
    <property type="entry name" value="OMP_bac"/>
</dbReference>
<protein>
    <submittedName>
        <fullName evidence="8">OmpA family protein</fullName>
    </submittedName>
</protein>
<accession>A0A6I4ITI1</accession>
<dbReference type="PRINTS" id="PR01021">
    <property type="entry name" value="OMPADOMAIN"/>
</dbReference>
<feature type="signal peptide" evidence="6">
    <location>
        <begin position="1"/>
        <end position="19"/>
    </location>
</feature>
<evidence type="ECO:0000313" key="8">
    <source>
        <dbReference type="EMBL" id="MVO10181.1"/>
    </source>
</evidence>
<evidence type="ECO:0000256" key="1">
    <source>
        <dbReference type="ARBA" id="ARBA00004442"/>
    </source>
</evidence>
<dbReference type="Gene3D" id="3.30.1330.60">
    <property type="entry name" value="OmpA-like domain"/>
    <property type="match status" value="1"/>
</dbReference>
<keyword evidence="9" id="KW-1185">Reference proteome</keyword>
<feature type="chain" id="PRO_5026007481" evidence="6">
    <location>
        <begin position="20"/>
        <end position="450"/>
    </location>
</feature>
<dbReference type="PANTHER" id="PTHR30329">
    <property type="entry name" value="STATOR ELEMENT OF FLAGELLAR MOTOR COMPLEX"/>
    <property type="match status" value="1"/>
</dbReference>
<dbReference type="Proteomes" id="UP000431264">
    <property type="component" value="Unassembled WGS sequence"/>
</dbReference>
<dbReference type="InterPro" id="IPR036737">
    <property type="entry name" value="OmpA-like_sf"/>
</dbReference>
<evidence type="ECO:0000259" key="7">
    <source>
        <dbReference type="PROSITE" id="PS51123"/>
    </source>
</evidence>
<dbReference type="PROSITE" id="PS51257">
    <property type="entry name" value="PROKAR_LIPOPROTEIN"/>
    <property type="match status" value="1"/>
</dbReference>
<feature type="domain" description="OmpA-like" evidence="7">
    <location>
        <begin position="335"/>
        <end position="450"/>
    </location>
</feature>
<evidence type="ECO:0000256" key="3">
    <source>
        <dbReference type="ARBA" id="ARBA00023237"/>
    </source>
</evidence>
<name>A0A6I4ITI1_9FLAO</name>
<sequence length="450" mass="50876">MKTKIAVFIFIVMIFSCYAQETVGGRVAKNAKEKTYDRAEQKGDGTVDKALDKVEEGIGKLFKKKNKKTKNKNQDHSEDVESGNQNSESSNTSSSSFPSSKSKSMKVYSKFDFVPGEKIIGFDDFSSTNVGDFPKGWNTNSSAEIVTLDDSNQKWLFMTKDGYFQPDFVNNMRTNFTLEFEVFTRYRSNNILEYQFYLLPSSNPKSDLSEEYLNNYFQFKWLGCEGSSSFYVVENGETINKNEGFTVKDLVCKGENKEEPAQVKFSIWRQDSRLRIYVNENKVLDIPQAFNSKSKYNVFKIGPKYMNFSESENKDEFMLSNIRYAVGAPDTRNKLLTEGKLVTRGILFEVNSDIIQPSSYGVLKEIASILNENPTVAIKIIGHTDSDGDATSNLTLSKNRALAVKNVLASEFKIDESRILTEGKGESEPSDSNKTAIGKANNRRVEFIKL</sequence>
<feature type="compositionally biased region" description="Low complexity" evidence="5">
    <location>
        <begin position="82"/>
        <end position="102"/>
    </location>
</feature>
<dbReference type="InterPro" id="IPR050330">
    <property type="entry name" value="Bact_OuterMem_StrucFunc"/>
</dbReference>
<dbReference type="OrthoDB" id="9800869at2"/>
<evidence type="ECO:0000256" key="4">
    <source>
        <dbReference type="PROSITE-ProRule" id="PRU00473"/>
    </source>
</evidence>
<evidence type="ECO:0000256" key="6">
    <source>
        <dbReference type="SAM" id="SignalP"/>
    </source>
</evidence>
<dbReference type="InterPro" id="IPR006665">
    <property type="entry name" value="OmpA-like"/>
</dbReference>
<keyword evidence="6" id="KW-0732">Signal</keyword>
<feature type="region of interest" description="Disordered" evidence="5">
    <location>
        <begin position="65"/>
        <end position="102"/>
    </location>
</feature>
<comment type="caution">
    <text evidence="8">The sequence shown here is derived from an EMBL/GenBank/DDBJ whole genome shotgun (WGS) entry which is preliminary data.</text>
</comment>
<reference evidence="9" key="1">
    <citation type="submission" date="2019-05" db="EMBL/GenBank/DDBJ databases">
        <title>Flavobacterium profundi sp. nov., isolated from a deep-sea seamount.</title>
        <authorList>
            <person name="Zhang D.-C."/>
        </authorList>
    </citation>
    <scope>NUCLEOTIDE SEQUENCE [LARGE SCALE GENOMIC DNA]</scope>
    <source>
        <strain evidence="9">TP390</strain>
    </source>
</reference>
<keyword evidence="2 4" id="KW-0472">Membrane</keyword>
<dbReference type="PROSITE" id="PS51123">
    <property type="entry name" value="OMPA_2"/>
    <property type="match status" value="1"/>
</dbReference>
<keyword evidence="3" id="KW-0998">Cell outer membrane</keyword>
<dbReference type="SUPFAM" id="SSF103088">
    <property type="entry name" value="OmpA-like"/>
    <property type="match status" value="1"/>
</dbReference>
<organism evidence="8 9">
    <name type="scientific">Flavobacterium profundi</name>
    <dbReference type="NCBI Taxonomy" id="1774945"/>
    <lineage>
        <taxon>Bacteria</taxon>
        <taxon>Pseudomonadati</taxon>
        <taxon>Bacteroidota</taxon>
        <taxon>Flavobacteriia</taxon>
        <taxon>Flavobacteriales</taxon>
        <taxon>Flavobacteriaceae</taxon>
        <taxon>Flavobacterium</taxon>
    </lineage>
</organism>
<proteinExistence type="predicted"/>
<comment type="subcellular location">
    <subcellularLocation>
        <location evidence="1">Cell outer membrane</location>
    </subcellularLocation>
</comment>
<evidence type="ECO:0000256" key="2">
    <source>
        <dbReference type="ARBA" id="ARBA00023136"/>
    </source>
</evidence>
<dbReference type="EMBL" id="WQLW01000010">
    <property type="protein sequence ID" value="MVO10181.1"/>
    <property type="molecule type" value="Genomic_DNA"/>
</dbReference>
<gene>
    <name evidence="8" type="ORF">GOQ30_13495</name>
</gene>
<dbReference type="CDD" id="cd07185">
    <property type="entry name" value="OmpA_C-like"/>
    <property type="match status" value="1"/>
</dbReference>
<evidence type="ECO:0000256" key="5">
    <source>
        <dbReference type="SAM" id="MobiDB-lite"/>
    </source>
</evidence>